<dbReference type="KEGG" id="amt:Amet_4781"/>
<dbReference type="Pfam" id="PF20964">
    <property type="entry name" value="DnaX_C"/>
    <property type="match status" value="1"/>
</dbReference>
<dbReference type="GO" id="GO:0006261">
    <property type="term" value="P:DNA-templated DNA replication"/>
    <property type="evidence" value="ECO:0007669"/>
    <property type="project" value="TreeGrafter"/>
</dbReference>
<evidence type="ECO:0000256" key="2">
    <source>
        <dbReference type="ARBA" id="ARBA00012417"/>
    </source>
</evidence>
<dbReference type="InterPro" id="IPR050238">
    <property type="entry name" value="DNA_Rep/Repair_Clamp_Loader"/>
</dbReference>
<dbReference type="InterPro" id="IPR048448">
    <property type="entry name" value="DnaX-like_C"/>
</dbReference>
<keyword evidence="5" id="KW-0235">DNA replication</keyword>
<dbReference type="SMART" id="SM00382">
    <property type="entry name" value="AAA"/>
    <property type="match status" value="1"/>
</dbReference>
<dbReference type="Proteomes" id="UP000001572">
    <property type="component" value="Chromosome"/>
</dbReference>
<dbReference type="InterPro" id="IPR045085">
    <property type="entry name" value="HLD_clamp_pol_III_gamma_tau"/>
</dbReference>
<sequence>MTYKALYRKWRPRIFEDVIGQDHVIKTLKNQIEANNVAHAYLFSGTRGTGKTSTAKIFARAVNCKDEQNVNPCNECEVCQGIITESIMDVIEIDAASNNGVDHIREIRENVKYPPSKGKYKVYIIDEVHMLSTGAFNALLKTLEEPPPHVIFILATTEPQKLPATILSRCQRFDFKPVKTDDMMKQLVYICKSMDINAEEEALRVVAMNAEGALRDALSILEQCISFHPGQLTYHDVTNTLGMVSHEFLFDMAEAFTKQNASKAIELVQQVIMEGKDVQVLIKDLIGYYRGLLLANMNVELEDLLSFSQEILSRIKEQSKAFETNELIRSIHVLTEAESKAKYSTHPRILLEVALITLCRSEIDDSLEGLLTRVDHLEKTIASGNMPVHNQARTETKIETKRQEKIQPNHHQAPPSLQSTAQAQGQRETMITSTVDESDSNVKFQEVSRKWDEILEYMRGDKKIPLQALLKDGTTLIEMRGNILVIALKEGFAIHHKRLNQDDKKDYITNIIEKYTGKKVNISFVMENEINPIQVVEEDHPLKKLQEVVPEGMLQIIDE</sequence>
<dbReference type="InterPro" id="IPR027417">
    <property type="entry name" value="P-loop_NTPase"/>
</dbReference>
<comment type="similarity">
    <text evidence="1">Belongs to the DnaX/STICHEL family.</text>
</comment>
<evidence type="ECO:0000256" key="10">
    <source>
        <dbReference type="ARBA" id="ARBA00022932"/>
    </source>
</evidence>
<dbReference type="GO" id="GO:0003887">
    <property type="term" value="F:DNA-directed DNA polymerase activity"/>
    <property type="evidence" value="ECO:0007669"/>
    <property type="project" value="UniProtKB-KW"/>
</dbReference>
<keyword evidence="4 14" id="KW-0548">Nucleotidyltransferase</keyword>
<dbReference type="STRING" id="293826.Amet_4781"/>
<evidence type="ECO:0000256" key="6">
    <source>
        <dbReference type="ARBA" id="ARBA00022723"/>
    </source>
</evidence>
<dbReference type="InterPro" id="IPR003593">
    <property type="entry name" value="AAA+_ATPase"/>
</dbReference>
<comment type="catalytic activity">
    <reaction evidence="11">
        <text>DNA(n) + a 2'-deoxyribonucleoside 5'-triphosphate = DNA(n+1) + diphosphate</text>
        <dbReference type="Rhea" id="RHEA:22508"/>
        <dbReference type="Rhea" id="RHEA-COMP:17339"/>
        <dbReference type="Rhea" id="RHEA-COMP:17340"/>
        <dbReference type="ChEBI" id="CHEBI:33019"/>
        <dbReference type="ChEBI" id="CHEBI:61560"/>
        <dbReference type="ChEBI" id="CHEBI:173112"/>
        <dbReference type="EC" id="2.7.7.7"/>
    </reaction>
</comment>
<evidence type="ECO:0000256" key="8">
    <source>
        <dbReference type="ARBA" id="ARBA00022833"/>
    </source>
</evidence>
<dbReference type="InterPro" id="IPR012763">
    <property type="entry name" value="DNA_pol_III_sug/sutau_N"/>
</dbReference>
<feature type="compositionally biased region" description="Basic and acidic residues" evidence="12">
    <location>
        <begin position="392"/>
        <end position="407"/>
    </location>
</feature>
<dbReference type="GO" id="GO:0003677">
    <property type="term" value="F:DNA binding"/>
    <property type="evidence" value="ECO:0007669"/>
    <property type="project" value="InterPro"/>
</dbReference>
<evidence type="ECO:0000256" key="5">
    <source>
        <dbReference type="ARBA" id="ARBA00022705"/>
    </source>
</evidence>
<evidence type="ECO:0000256" key="3">
    <source>
        <dbReference type="ARBA" id="ARBA00022679"/>
    </source>
</evidence>
<evidence type="ECO:0000256" key="4">
    <source>
        <dbReference type="ARBA" id="ARBA00022695"/>
    </source>
</evidence>
<evidence type="ECO:0000313" key="14">
    <source>
        <dbReference type="EMBL" id="ABR50847.1"/>
    </source>
</evidence>
<dbReference type="Gene3D" id="1.20.272.10">
    <property type="match status" value="1"/>
</dbReference>
<dbReference type="Pfam" id="PF12169">
    <property type="entry name" value="DNA_pol3_gamma3"/>
    <property type="match status" value="1"/>
</dbReference>
<evidence type="ECO:0000256" key="11">
    <source>
        <dbReference type="ARBA" id="ARBA00049244"/>
    </source>
</evidence>
<dbReference type="NCBIfam" id="NF004046">
    <property type="entry name" value="PRK05563.1"/>
    <property type="match status" value="1"/>
</dbReference>
<organism evidence="14 15">
    <name type="scientific">Alkaliphilus metalliredigens (strain QYMF)</name>
    <dbReference type="NCBI Taxonomy" id="293826"/>
    <lineage>
        <taxon>Bacteria</taxon>
        <taxon>Bacillati</taxon>
        <taxon>Bacillota</taxon>
        <taxon>Clostridia</taxon>
        <taxon>Peptostreptococcales</taxon>
        <taxon>Natronincolaceae</taxon>
        <taxon>Alkaliphilus</taxon>
    </lineage>
</organism>
<protein>
    <recommendedName>
        <fullName evidence="2">DNA-directed DNA polymerase</fullName>
        <ecNumber evidence="2">2.7.7.7</ecNumber>
    </recommendedName>
</protein>
<evidence type="ECO:0000313" key="15">
    <source>
        <dbReference type="Proteomes" id="UP000001572"/>
    </source>
</evidence>
<keyword evidence="6" id="KW-0479">Metal-binding</keyword>
<name>A6TXC9_ALKMQ</name>
<dbReference type="GO" id="GO:0046872">
    <property type="term" value="F:metal ion binding"/>
    <property type="evidence" value="ECO:0007669"/>
    <property type="project" value="UniProtKB-KW"/>
</dbReference>
<keyword evidence="10" id="KW-0239">DNA-directed DNA polymerase</keyword>
<evidence type="ECO:0000256" key="12">
    <source>
        <dbReference type="SAM" id="MobiDB-lite"/>
    </source>
</evidence>
<keyword evidence="9" id="KW-0067">ATP-binding</keyword>
<feature type="region of interest" description="Disordered" evidence="12">
    <location>
        <begin position="392"/>
        <end position="417"/>
    </location>
</feature>
<dbReference type="PANTHER" id="PTHR11669:SF0">
    <property type="entry name" value="PROTEIN STICHEL-LIKE 2"/>
    <property type="match status" value="1"/>
</dbReference>
<dbReference type="HOGENOM" id="CLU_006229_0_8_9"/>
<dbReference type="FunFam" id="1.10.8.60:FF:000013">
    <property type="entry name" value="DNA polymerase III subunit gamma/tau"/>
    <property type="match status" value="1"/>
</dbReference>
<accession>A6TXC9</accession>
<dbReference type="RefSeq" id="WP_012065732.1">
    <property type="nucleotide sequence ID" value="NC_009633.1"/>
</dbReference>
<dbReference type="NCBIfam" id="TIGR02397">
    <property type="entry name" value="dnaX_nterm"/>
    <property type="match status" value="1"/>
</dbReference>
<dbReference type="AlphaFoldDB" id="A6TXC9"/>
<evidence type="ECO:0000259" key="13">
    <source>
        <dbReference type="SMART" id="SM00382"/>
    </source>
</evidence>
<dbReference type="EMBL" id="CP000724">
    <property type="protein sequence ID" value="ABR50847.1"/>
    <property type="molecule type" value="Genomic_DNA"/>
</dbReference>
<dbReference type="SUPFAM" id="SSF48019">
    <property type="entry name" value="post-AAA+ oligomerization domain-like"/>
    <property type="match status" value="1"/>
</dbReference>
<keyword evidence="15" id="KW-1185">Reference proteome</keyword>
<gene>
    <name evidence="14" type="ordered locus">Amet_4781</name>
</gene>
<reference evidence="15" key="1">
    <citation type="journal article" date="2016" name="Genome Announc.">
        <title>Complete genome sequence of Alkaliphilus metalliredigens strain QYMF, an alkaliphilic and metal-reducing bacterium isolated from borax-contaminated leachate ponds.</title>
        <authorList>
            <person name="Hwang C."/>
            <person name="Copeland A."/>
            <person name="Lucas S."/>
            <person name="Lapidus A."/>
            <person name="Barry K."/>
            <person name="Detter J.C."/>
            <person name="Glavina Del Rio T."/>
            <person name="Hammon N."/>
            <person name="Israni S."/>
            <person name="Dalin E."/>
            <person name="Tice H."/>
            <person name="Pitluck S."/>
            <person name="Chertkov O."/>
            <person name="Brettin T."/>
            <person name="Bruce D."/>
            <person name="Han C."/>
            <person name="Schmutz J."/>
            <person name="Larimer F."/>
            <person name="Land M.L."/>
            <person name="Hauser L."/>
            <person name="Kyrpides N."/>
            <person name="Mikhailova N."/>
            <person name="Ye Q."/>
            <person name="Zhou J."/>
            <person name="Richardson P."/>
            <person name="Fields M.W."/>
        </authorList>
    </citation>
    <scope>NUCLEOTIDE SEQUENCE [LARGE SCALE GENOMIC DNA]</scope>
    <source>
        <strain evidence="15">QYMF</strain>
    </source>
</reference>
<dbReference type="EC" id="2.7.7.7" evidence="2"/>
<dbReference type="FunFam" id="3.40.50.300:FF:000014">
    <property type="entry name" value="DNA polymerase III subunit gamma/tau"/>
    <property type="match status" value="1"/>
</dbReference>
<dbReference type="GO" id="GO:0009360">
    <property type="term" value="C:DNA polymerase III complex"/>
    <property type="evidence" value="ECO:0007669"/>
    <property type="project" value="InterPro"/>
</dbReference>
<evidence type="ECO:0000256" key="1">
    <source>
        <dbReference type="ARBA" id="ARBA00006360"/>
    </source>
</evidence>
<keyword evidence="8" id="KW-0862">Zinc</keyword>
<dbReference type="eggNOG" id="COG2812">
    <property type="taxonomic scope" value="Bacteria"/>
</dbReference>
<keyword evidence="3 14" id="KW-0808">Transferase</keyword>
<dbReference type="CDD" id="cd18137">
    <property type="entry name" value="HLD_clamp_pol_III_gamma_tau"/>
    <property type="match status" value="1"/>
</dbReference>
<feature type="domain" description="AAA+ ATPase" evidence="13">
    <location>
        <begin position="37"/>
        <end position="179"/>
    </location>
</feature>
<dbReference type="CDD" id="cd00009">
    <property type="entry name" value="AAA"/>
    <property type="match status" value="1"/>
</dbReference>
<dbReference type="Pfam" id="PF13177">
    <property type="entry name" value="DNA_pol3_delta2"/>
    <property type="match status" value="1"/>
</dbReference>
<proteinExistence type="inferred from homology"/>
<dbReference type="Gene3D" id="1.10.8.60">
    <property type="match status" value="1"/>
</dbReference>
<dbReference type="PANTHER" id="PTHR11669">
    <property type="entry name" value="REPLICATION FACTOR C / DNA POLYMERASE III GAMMA-TAU SUBUNIT"/>
    <property type="match status" value="1"/>
</dbReference>
<dbReference type="Pfam" id="PF22608">
    <property type="entry name" value="DNAX_ATPase_lid"/>
    <property type="match status" value="1"/>
</dbReference>
<dbReference type="InterPro" id="IPR008921">
    <property type="entry name" value="DNA_pol3_clamp-load_cplx_C"/>
</dbReference>
<dbReference type="Gene3D" id="3.40.50.300">
    <property type="entry name" value="P-loop containing nucleotide triphosphate hydrolases"/>
    <property type="match status" value="1"/>
</dbReference>
<dbReference type="InterPro" id="IPR022754">
    <property type="entry name" value="DNA_pol_III_gamma-3"/>
</dbReference>
<evidence type="ECO:0000256" key="7">
    <source>
        <dbReference type="ARBA" id="ARBA00022741"/>
    </source>
</evidence>
<dbReference type="SUPFAM" id="SSF52540">
    <property type="entry name" value="P-loop containing nucleoside triphosphate hydrolases"/>
    <property type="match status" value="1"/>
</dbReference>
<evidence type="ECO:0000256" key="9">
    <source>
        <dbReference type="ARBA" id="ARBA00022840"/>
    </source>
</evidence>
<keyword evidence="7" id="KW-0547">Nucleotide-binding</keyword>
<dbReference type="OrthoDB" id="9810148at2"/>
<dbReference type="GO" id="GO:0005524">
    <property type="term" value="F:ATP binding"/>
    <property type="evidence" value="ECO:0007669"/>
    <property type="project" value="UniProtKB-KW"/>
</dbReference>